<dbReference type="KEGG" id="vg:22109842"/>
<name>A0A076YM64_9CAUD</name>
<evidence type="ECO:0000313" key="1">
    <source>
        <dbReference type="EMBL" id="AIK68505.1"/>
    </source>
</evidence>
<gene>
    <name evidence="1" type="ORF">Lo5R7ANS_35</name>
</gene>
<dbReference type="EMBL" id="KM199771">
    <property type="protein sequence ID" value="AIK68505.1"/>
    <property type="molecule type" value="Genomic_DNA"/>
</dbReference>
<reference evidence="1 2" key="1">
    <citation type="submission" date="2014-07" db="EMBL/GenBank/DDBJ databases">
        <title>Genomic characterization of two T7-like Mesorhizobium loti phages vB_MloP_Lo5R7ANS and vB_MloP_Cp1R7ANS-C2.</title>
        <authorList>
            <person name="Halmillawewa A.P."/>
            <person name="Perry B."/>
            <person name="Gavard R."/>
            <person name="Yost C.K."/>
            <person name="Hynes M.F."/>
        </authorList>
    </citation>
    <scope>NUCLEOTIDE SEQUENCE [LARGE SCALE GENOMIC DNA]</scope>
</reference>
<dbReference type="GeneID" id="22109842"/>
<proteinExistence type="predicted"/>
<dbReference type="Proteomes" id="UP000201609">
    <property type="component" value="Segment"/>
</dbReference>
<organism evidence="1 2">
    <name type="scientific">Mesorhizobium phage vB_MloP_Lo5R7ANS</name>
    <dbReference type="NCBI Taxonomy" id="1527771"/>
    <lineage>
        <taxon>Viruses</taxon>
        <taxon>Duplodnaviria</taxon>
        <taxon>Heunggongvirae</taxon>
        <taxon>Uroviricota</taxon>
        <taxon>Caudoviricetes</taxon>
        <taxon>Autographivirales</taxon>
        <taxon>Pairvirus</taxon>
        <taxon>Pairvirus Lo5R7ANS</taxon>
    </lineage>
</organism>
<keyword evidence="2" id="KW-1185">Reference proteome</keyword>
<sequence>MIANRLRQFFTSCWLAIASPAPNGSTYTLKMQPVCYGGSIAGRLREIDRKAMQEVLTNKYGIKEID</sequence>
<accession>A0A076YM64</accession>
<dbReference type="RefSeq" id="YP_009100082.1">
    <property type="nucleotide sequence ID" value="NC_025431.1"/>
</dbReference>
<protein>
    <submittedName>
        <fullName evidence="1">Uncharacterized protein</fullName>
    </submittedName>
</protein>
<evidence type="ECO:0000313" key="2">
    <source>
        <dbReference type="Proteomes" id="UP000201609"/>
    </source>
</evidence>